<keyword evidence="5" id="KW-0547">Nucleotide-binding</keyword>
<evidence type="ECO:0000313" key="13">
    <source>
        <dbReference type="Proteomes" id="UP000321947"/>
    </source>
</evidence>
<dbReference type="AlphaFoldDB" id="A0A5D3BNY4"/>
<protein>
    <submittedName>
        <fullName evidence="12">ABC transporter C family member 2-like</fullName>
    </submittedName>
</protein>
<dbReference type="SUPFAM" id="SSF90123">
    <property type="entry name" value="ABC transporter transmembrane region"/>
    <property type="match status" value="1"/>
</dbReference>
<evidence type="ECO:0000256" key="9">
    <source>
        <dbReference type="SAM" id="MobiDB-lite"/>
    </source>
</evidence>
<dbReference type="GO" id="GO:0140359">
    <property type="term" value="F:ABC-type transporter activity"/>
    <property type="evidence" value="ECO:0007669"/>
    <property type="project" value="InterPro"/>
</dbReference>
<dbReference type="SUPFAM" id="SSF52540">
    <property type="entry name" value="P-loop containing nucleoside triphosphate hydrolases"/>
    <property type="match status" value="1"/>
</dbReference>
<dbReference type="GO" id="GO:0016887">
    <property type="term" value="F:ATP hydrolysis activity"/>
    <property type="evidence" value="ECO:0007669"/>
    <property type="project" value="InterPro"/>
</dbReference>
<dbReference type="Pfam" id="PF00664">
    <property type="entry name" value="ABC_membrane"/>
    <property type="match status" value="1"/>
</dbReference>
<accession>A0A5D3BNY4</accession>
<keyword evidence="8 10" id="KW-0472">Membrane</keyword>
<keyword evidence="7 10" id="KW-1133">Transmembrane helix</keyword>
<dbReference type="InterPro" id="IPR036640">
    <property type="entry name" value="ABC1_TM_sf"/>
</dbReference>
<evidence type="ECO:0000256" key="5">
    <source>
        <dbReference type="ARBA" id="ARBA00022741"/>
    </source>
</evidence>
<dbReference type="GO" id="GO:0005524">
    <property type="term" value="F:ATP binding"/>
    <property type="evidence" value="ECO:0007669"/>
    <property type="project" value="UniProtKB-KW"/>
</dbReference>
<evidence type="ECO:0000256" key="6">
    <source>
        <dbReference type="ARBA" id="ARBA00022840"/>
    </source>
</evidence>
<dbReference type="InterPro" id="IPR003439">
    <property type="entry name" value="ABC_transporter-like_ATP-bd"/>
</dbReference>
<feature type="transmembrane region" description="Helical" evidence="10">
    <location>
        <begin position="101"/>
        <end position="123"/>
    </location>
</feature>
<name>A0A5D3BNY4_CUCMM</name>
<organism evidence="12 13">
    <name type="scientific">Cucumis melo var. makuwa</name>
    <name type="common">Oriental melon</name>
    <dbReference type="NCBI Taxonomy" id="1194695"/>
    <lineage>
        <taxon>Eukaryota</taxon>
        <taxon>Viridiplantae</taxon>
        <taxon>Streptophyta</taxon>
        <taxon>Embryophyta</taxon>
        <taxon>Tracheophyta</taxon>
        <taxon>Spermatophyta</taxon>
        <taxon>Magnoliopsida</taxon>
        <taxon>eudicotyledons</taxon>
        <taxon>Gunneridae</taxon>
        <taxon>Pentapetalae</taxon>
        <taxon>rosids</taxon>
        <taxon>fabids</taxon>
        <taxon>Cucurbitales</taxon>
        <taxon>Cucurbitaceae</taxon>
        <taxon>Benincaseae</taxon>
        <taxon>Cucumis</taxon>
    </lineage>
</organism>
<sequence>MVKEEGTYEELKENGKLFQTLMKNAGVSKESNEVLEDGETNGTKKPSSELPPAHNEIENDSVDTITSQYLTTQQKTTLITQEERETGLLGWNIVLRYMKALGGLWVVIILLLYLVFSITLAILENLWLKKLTGQCSLGRTQTLYNNAIYAVLLFSMSTSREVRRLDSISRSPIYAQFTEALNGVSTIRAYKAYDRIVETNGKSMDNNIRFSLVMISGNQWLAIRLQTVGALMIWLTATFAVMGNSKEKNQQAFASTMGLLITNVLTITSLLTDVLTLGSMVENSLNSVERVGRYIDLASEAPSIIESNRPPSGWPSSGVIKFDSVVLRYRPELRPVLHGISFSVFSNEKVGIVGRTGAGKSSILNSLFRIVELETGRIFIDGLDIAKLGLWDLRKVVGIIPQSPVLFSGKGCDHI</sequence>
<evidence type="ECO:0000256" key="8">
    <source>
        <dbReference type="ARBA" id="ARBA00023136"/>
    </source>
</evidence>
<comment type="caution">
    <text evidence="12">The sequence shown here is derived from an EMBL/GenBank/DDBJ whole genome shotgun (WGS) entry which is preliminary data.</text>
</comment>
<dbReference type="Gene3D" id="1.20.1560.10">
    <property type="entry name" value="ABC transporter type 1, transmembrane domain"/>
    <property type="match status" value="1"/>
</dbReference>
<evidence type="ECO:0000256" key="4">
    <source>
        <dbReference type="ARBA" id="ARBA00022692"/>
    </source>
</evidence>
<proteinExistence type="inferred from homology"/>
<keyword evidence="4 10" id="KW-0812">Transmembrane</keyword>
<dbReference type="Proteomes" id="UP000321947">
    <property type="component" value="Unassembled WGS sequence"/>
</dbReference>
<dbReference type="Gene3D" id="3.40.50.300">
    <property type="entry name" value="P-loop containing nucleotide triphosphate hydrolases"/>
    <property type="match status" value="1"/>
</dbReference>
<dbReference type="PANTHER" id="PTHR24223:SF456">
    <property type="entry name" value="MULTIDRUG RESISTANCE-ASSOCIATED PROTEIN LETHAL(2)03659"/>
    <property type="match status" value="1"/>
</dbReference>
<feature type="region of interest" description="Disordered" evidence="9">
    <location>
        <begin position="28"/>
        <end position="57"/>
    </location>
</feature>
<evidence type="ECO:0000256" key="7">
    <source>
        <dbReference type="ARBA" id="ARBA00022989"/>
    </source>
</evidence>
<comment type="subcellular location">
    <subcellularLocation>
        <location evidence="1">Membrane</location>
        <topology evidence="1">Multi-pass membrane protein</topology>
    </subcellularLocation>
</comment>
<evidence type="ECO:0000256" key="1">
    <source>
        <dbReference type="ARBA" id="ARBA00004141"/>
    </source>
</evidence>
<keyword evidence="6" id="KW-0067">ATP-binding</keyword>
<dbReference type="PANTHER" id="PTHR24223">
    <property type="entry name" value="ATP-BINDING CASSETTE SUB-FAMILY C"/>
    <property type="match status" value="1"/>
</dbReference>
<dbReference type="GO" id="GO:0016020">
    <property type="term" value="C:membrane"/>
    <property type="evidence" value="ECO:0007669"/>
    <property type="project" value="UniProtKB-SubCell"/>
</dbReference>
<evidence type="ECO:0000313" key="12">
    <source>
        <dbReference type="EMBL" id="TYK01413.1"/>
    </source>
</evidence>
<keyword evidence="3" id="KW-0813">Transport</keyword>
<evidence type="ECO:0000256" key="2">
    <source>
        <dbReference type="ARBA" id="ARBA00009726"/>
    </source>
</evidence>
<reference evidence="12 13" key="1">
    <citation type="submission" date="2019-08" db="EMBL/GenBank/DDBJ databases">
        <title>Draft genome sequences of two oriental melons (Cucumis melo L. var makuwa).</title>
        <authorList>
            <person name="Kwon S.-Y."/>
        </authorList>
    </citation>
    <scope>NUCLEOTIDE SEQUENCE [LARGE SCALE GENOMIC DNA]</scope>
    <source>
        <strain evidence="13">cv. Chang Bougi</strain>
        <tissue evidence="12">Leaf</tissue>
    </source>
</reference>
<feature type="transmembrane region" description="Helical" evidence="10">
    <location>
        <begin position="253"/>
        <end position="275"/>
    </location>
</feature>
<feature type="transmembrane region" description="Helical" evidence="10">
    <location>
        <begin position="221"/>
        <end position="241"/>
    </location>
</feature>
<comment type="similarity">
    <text evidence="2">Belongs to the ABC transporter superfamily. ABCC family. Conjugate transporter (TC 3.A.1.208) subfamily.</text>
</comment>
<dbReference type="InterPro" id="IPR011527">
    <property type="entry name" value="ABC1_TM_dom"/>
</dbReference>
<evidence type="ECO:0000256" key="3">
    <source>
        <dbReference type="ARBA" id="ARBA00022448"/>
    </source>
</evidence>
<evidence type="ECO:0000259" key="11">
    <source>
        <dbReference type="PROSITE" id="PS50929"/>
    </source>
</evidence>
<feature type="domain" description="ABC transmembrane type-1" evidence="11">
    <location>
        <begin position="147"/>
        <end position="283"/>
    </location>
</feature>
<evidence type="ECO:0000256" key="10">
    <source>
        <dbReference type="SAM" id="Phobius"/>
    </source>
</evidence>
<dbReference type="InterPro" id="IPR027417">
    <property type="entry name" value="P-loop_NTPase"/>
</dbReference>
<dbReference type="InterPro" id="IPR050173">
    <property type="entry name" value="ABC_transporter_C-like"/>
</dbReference>
<dbReference type="EMBL" id="SSTD01016227">
    <property type="protein sequence ID" value="TYK01413.1"/>
    <property type="molecule type" value="Genomic_DNA"/>
</dbReference>
<gene>
    <name evidence="12" type="ORF">E5676_scaffold29G001150</name>
</gene>
<dbReference type="PROSITE" id="PS50929">
    <property type="entry name" value="ABC_TM1F"/>
    <property type="match status" value="1"/>
</dbReference>
<dbReference type="Pfam" id="PF00005">
    <property type="entry name" value="ABC_tran"/>
    <property type="match status" value="1"/>
</dbReference>